<reference evidence="1 2" key="1">
    <citation type="journal article" date="2017" name="Plant Biotechnol. J.">
        <title>A comprehensive draft genome sequence for lupin (Lupinus angustifolius), an emerging health food: insights into plant-microbe interactions and legume evolution.</title>
        <authorList>
            <person name="Hane J.K."/>
            <person name="Ming Y."/>
            <person name="Kamphuis L.G."/>
            <person name="Nelson M.N."/>
            <person name="Garg G."/>
            <person name="Atkins C.A."/>
            <person name="Bayer P.E."/>
            <person name="Bravo A."/>
            <person name="Bringans S."/>
            <person name="Cannon S."/>
            <person name="Edwards D."/>
            <person name="Foley R."/>
            <person name="Gao L.L."/>
            <person name="Harrison M.J."/>
            <person name="Huang W."/>
            <person name="Hurgobin B."/>
            <person name="Li S."/>
            <person name="Liu C.W."/>
            <person name="McGrath A."/>
            <person name="Morahan G."/>
            <person name="Murray J."/>
            <person name="Weller J."/>
            <person name="Jian J."/>
            <person name="Singh K.B."/>
        </authorList>
    </citation>
    <scope>NUCLEOTIDE SEQUENCE [LARGE SCALE GENOMIC DNA]</scope>
    <source>
        <strain evidence="2">cv. Tanjil</strain>
        <tissue evidence="1">Whole plant</tissue>
    </source>
</reference>
<proteinExistence type="predicted"/>
<sequence>MHMVTILEVASTPKELCESVFEKPLEGLIPLLHFFLLKKYLFIDHSIHHLIFSFAGFLLITKHHAFAPFGENT</sequence>
<evidence type="ECO:0000313" key="2">
    <source>
        <dbReference type="Proteomes" id="UP000188354"/>
    </source>
</evidence>
<organism evidence="1 2">
    <name type="scientific">Lupinus angustifolius</name>
    <name type="common">Narrow-leaved blue lupine</name>
    <dbReference type="NCBI Taxonomy" id="3871"/>
    <lineage>
        <taxon>Eukaryota</taxon>
        <taxon>Viridiplantae</taxon>
        <taxon>Streptophyta</taxon>
        <taxon>Embryophyta</taxon>
        <taxon>Tracheophyta</taxon>
        <taxon>Spermatophyta</taxon>
        <taxon>Magnoliopsida</taxon>
        <taxon>eudicotyledons</taxon>
        <taxon>Gunneridae</taxon>
        <taxon>Pentapetalae</taxon>
        <taxon>rosids</taxon>
        <taxon>fabids</taxon>
        <taxon>Fabales</taxon>
        <taxon>Fabaceae</taxon>
        <taxon>Papilionoideae</taxon>
        <taxon>50 kb inversion clade</taxon>
        <taxon>genistoids sensu lato</taxon>
        <taxon>core genistoids</taxon>
        <taxon>Genisteae</taxon>
        <taxon>Lupinus</taxon>
    </lineage>
</organism>
<name>A0A1J7HZ88_LUPAN</name>
<accession>A0A1J7HZ88</accession>
<evidence type="ECO:0000313" key="1">
    <source>
        <dbReference type="EMBL" id="OIW18082.1"/>
    </source>
</evidence>
<dbReference type="EMBL" id="CM007361">
    <property type="protein sequence ID" value="OIW18082.1"/>
    <property type="molecule type" value="Genomic_DNA"/>
</dbReference>
<dbReference type="Proteomes" id="UP000188354">
    <property type="component" value="Chromosome LG01"/>
</dbReference>
<dbReference type="Gramene" id="OIW18082">
    <property type="protein sequence ID" value="OIW18082"/>
    <property type="gene ID" value="TanjilG_08552"/>
</dbReference>
<keyword evidence="2" id="KW-1185">Reference proteome</keyword>
<protein>
    <submittedName>
        <fullName evidence="1">Uncharacterized protein</fullName>
    </submittedName>
</protein>
<gene>
    <name evidence="1" type="ORF">TanjilG_08552</name>
</gene>
<dbReference type="AlphaFoldDB" id="A0A1J7HZ88"/>